<keyword evidence="2" id="KW-1185">Reference proteome</keyword>
<evidence type="ECO:0000313" key="1">
    <source>
        <dbReference type="EMBL" id="SEI47118.1"/>
    </source>
</evidence>
<dbReference type="SUPFAM" id="SSF53335">
    <property type="entry name" value="S-adenosyl-L-methionine-dependent methyltransferases"/>
    <property type="match status" value="1"/>
</dbReference>
<dbReference type="RefSeq" id="WP_093308546.1">
    <property type="nucleotide sequence ID" value="NZ_FNYH01000002.1"/>
</dbReference>
<name>A0A1H6QTJ5_9GAMM</name>
<evidence type="ECO:0008006" key="3">
    <source>
        <dbReference type="Google" id="ProtNLM"/>
    </source>
</evidence>
<reference evidence="2" key="1">
    <citation type="submission" date="2016-10" db="EMBL/GenBank/DDBJ databases">
        <authorList>
            <person name="Varghese N."/>
            <person name="Submissions S."/>
        </authorList>
    </citation>
    <scope>NUCLEOTIDE SEQUENCE [LARGE SCALE GENOMIC DNA]</scope>
    <source>
        <strain evidence="2">DSM 7165</strain>
    </source>
</reference>
<dbReference type="EMBL" id="FNYH01000002">
    <property type="protein sequence ID" value="SEI47118.1"/>
    <property type="molecule type" value="Genomic_DNA"/>
</dbReference>
<dbReference type="InterPro" id="IPR029063">
    <property type="entry name" value="SAM-dependent_MTases_sf"/>
</dbReference>
<dbReference type="OrthoDB" id="108476at2"/>
<dbReference type="Gene3D" id="3.40.50.150">
    <property type="entry name" value="Vaccinia Virus protein VP39"/>
    <property type="match status" value="1"/>
</dbReference>
<dbReference type="AlphaFoldDB" id="A0A1H6QTJ5"/>
<dbReference type="Proteomes" id="UP000242999">
    <property type="component" value="Unassembled WGS sequence"/>
</dbReference>
<proteinExistence type="predicted"/>
<protein>
    <recommendedName>
        <fullName evidence="3">23S rRNA (Guanine745-N1)-methyltransferase</fullName>
    </recommendedName>
</protein>
<sequence length="293" mass="33705">MPEFPFQLIPISAQIHRLEARDEIWLKCPLCGRGLRVDLHAHFYTCGEHAFSKNAQGYVDLRKVQRPTCKPIGEPVGMQVLLQQGFETLSDQVNRWALASCQSRELASVRLVQLGCGRGHWLARLRRYLLRNLRVFMLGLDTQTEHLAYASAQTPAIHWMAATRVDVPILKQKADLALVVQERLVVQELVRILPVGGHLLWLSVASDNFGALRKQLHLAKPQYEHLSQRLLAPHFRLVRQQQLEIPFVGANLSAEEMRALCAWMGIHLRHLPKQGPHLDETWRFNLHWLERYA</sequence>
<gene>
    <name evidence="1" type="ORF">SAMN05421831_102207</name>
</gene>
<dbReference type="STRING" id="64971.SAMN05421831_102207"/>
<organism evidence="1 2">
    <name type="scientific">Allopseudospirillum japonicum</name>
    <dbReference type="NCBI Taxonomy" id="64971"/>
    <lineage>
        <taxon>Bacteria</taxon>
        <taxon>Pseudomonadati</taxon>
        <taxon>Pseudomonadota</taxon>
        <taxon>Gammaproteobacteria</taxon>
        <taxon>Oceanospirillales</taxon>
        <taxon>Oceanospirillaceae</taxon>
        <taxon>Allopseudospirillum</taxon>
    </lineage>
</organism>
<evidence type="ECO:0000313" key="2">
    <source>
        <dbReference type="Proteomes" id="UP000242999"/>
    </source>
</evidence>
<accession>A0A1H6QTJ5</accession>